<reference evidence="6 7" key="1">
    <citation type="submission" date="2015-07" db="EMBL/GenBank/DDBJ databases">
        <title>Comparative genomics of the Sigatoka disease complex on banana suggests a link between parallel evolutionary changes in Pseudocercospora fijiensis and Pseudocercospora eumusae and increased virulence on the banana host.</title>
        <authorList>
            <person name="Chang T.-C."/>
            <person name="Salvucci A."/>
            <person name="Crous P.W."/>
            <person name="Stergiopoulos I."/>
        </authorList>
    </citation>
    <scope>NUCLEOTIDE SEQUENCE [LARGE SCALE GENOMIC DNA]</scope>
    <source>
        <strain evidence="6 7">CBS 116634</strain>
    </source>
</reference>
<dbReference type="PROSITE" id="PS50850">
    <property type="entry name" value="MFS"/>
    <property type="match status" value="1"/>
</dbReference>
<name>A0A139IAT9_9PEZI</name>
<dbReference type="InterPro" id="IPR011701">
    <property type="entry name" value="MFS"/>
</dbReference>
<evidence type="ECO:0000256" key="4">
    <source>
        <dbReference type="ARBA" id="ARBA00023136"/>
    </source>
</evidence>
<dbReference type="Gene3D" id="1.20.1250.20">
    <property type="entry name" value="MFS general substrate transporter like domains"/>
    <property type="match status" value="1"/>
</dbReference>
<evidence type="ECO:0000313" key="6">
    <source>
        <dbReference type="EMBL" id="KXT11652.1"/>
    </source>
</evidence>
<evidence type="ECO:0000256" key="2">
    <source>
        <dbReference type="ARBA" id="ARBA00022692"/>
    </source>
</evidence>
<dbReference type="GO" id="GO:0005886">
    <property type="term" value="C:plasma membrane"/>
    <property type="evidence" value="ECO:0007669"/>
    <property type="project" value="TreeGrafter"/>
</dbReference>
<organism evidence="6 7">
    <name type="scientific">Pseudocercospora musae</name>
    <dbReference type="NCBI Taxonomy" id="113226"/>
    <lineage>
        <taxon>Eukaryota</taxon>
        <taxon>Fungi</taxon>
        <taxon>Dikarya</taxon>
        <taxon>Ascomycota</taxon>
        <taxon>Pezizomycotina</taxon>
        <taxon>Dothideomycetes</taxon>
        <taxon>Dothideomycetidae</taxon>
        <taxon>Mycosphaerellales</taxon>
        <taxon>Mycosphaerellaceae</taxon>
        <taxon>Pseudocercospora</taxon>
    </lineage>
</organism>
<dbReference type="PANTHER" id="PTHR23501">
    <property type="entry name" value="MAJOR FACILITATOR SUPERFAMILY"/>
    <property type="match status" value="1"/>
</dbReference>
<evidence type="ECO:0000313" key="7">
    <source>
        <dbReference type="Proteomes" id="UP000073492"/>
    </source>
</evidence>
<dbReference type="SUPFAM" id="SSF103473">
    <property type="entry name" value="MFS general substrate transporter"/>
    <property type="match status" value="1"/>
</dbReference>
<accession>A0A139IAT9</accession>
<dbReference type="Pfam" id="PF07690">
    <property type="entry name" value="MFS_1"/>
    <property type="match status" value="1"/>
</dbReference>
<dbReference type="EMBL" id="LFZO01000187">
    <property type="protein sequence ID" value="KXT11652.1"/>
    <property type="molecule type" value="Genomic_DNA"/>
</dbReference>
<dbReference type="OrthoDB" id="4139357at2759"/>
<dbReference type="Proteomes" id="UP000073492">
    <property type="component" value="Unassembled WGS sequence"/>
</dbReference>
<dbReference type="GO" id="GO:0022857">
    <property type="term" value="F:transmembrane transporter activity"/>
    <property type="evidence" value="ECO:0007669"/>
    <property type="project" value="InterPro"/>
</dbReference>
<sequence length="130" mass="14110">MNTLHWKILRLARIRREHPPQHCAPTIAGGLKGTSLEYSWANLCCSLCGRLVMQPIWASLSDAFGRKYPFHTSGDLSLVGSIVFAVAQDMKTIIAGRVLQSLGDGGIDILVTMVLADMTTLGGSARNIWA</sequence>
<dbReference type="PANTHER" id="PTHR23501:SF156">
    <property type="entry name" value="TRANSPORTER, PUTATIVE-RELATED"/>
    <property type="match status" value="1"/>
</dbReference>
<gene>
    <name evidence="6" type="ORF">AC579_7018</name>
</gene>
<feature type="domain" description="Major facilitator superfamily (MFS) profile" evidence="5">
    <location>
        <begin position="1"/>
        <end position="130"/>
    </location>
</feature>
<keyword evidence="7" id="KW-1185">Reference proteome</keyword>
<evidence type="ECO:0000259" key="5">
    <source>
        <dbReference type="PROSITE" id="PS50850"/>
    </source>
</evidence>
<proteinExistence type="predicted"/>
<keyword evidence="3" id="KW-1133">Transmembrane helix</keyword>
<keyword evidence="2" id="KW-0812">Transmembrane</keyword>
<dbReference type="AlphaFoldDB" id="A0A139IAT9"/>
<evidence type="ECO:0000256" key="1">
    <source>
        <dbReference type="ARBA" id="ARBA00004141"/>
    </source>
</evidence>
<protein>
    <recommendedName>
        <fullName evidence="5">Major facilitator superfamily (MFS) profile domain-containing protein</fullName>
    </recommendedName>
</protein>
<dbReference type="InterPro" id="IPR036259">
    <property type="entry name" value="MFS_trans_sf"/>
</dbReference>
<keyword evidence="4" id="KW-0472">Membrane</keyword>
<comment type="caution">
    <text evidence="6">The sequence shown here is derived from an EMBL/GenBank/DDBJ whole genome shotgun (WGS) entry which is preliminary data.</text>
</comment>
<evidence type="ECO:0000256" key="3">
    <source>
        <dbReference type="ARBA" id="ARBA00022989"/>
    </source>
</evidence>
<dbReference type="InterPro" id="IPR020846">
    <property type="entry name" value="MFS_dom"/>
</dbReference>
<comment type="subcellular location">
    <subcellularLocation>
        <location evidence="1">Membrane</location>
        <topology evidence="1">Multi-pass membrane protein</topology>
    </subcellularLocation>
</comment>